<feature type="compositionally biased region" description="Polar residues" evidence="4">
    <location>
        <begin position="149"/>
        <end position="162"/>
    </location>
</feature>
<feature type="domain" description="Ig-like" evidence="6">
    <location>
        <begin position="1793"/>
        <end position="1858"/>
    </location>
</feature>
<evidence type="ECO:0000259" key="7">
    <source>
        <dbReference type="Pfam" id="PF17210"/>
    </source>
</evidence>
<keyword evidence="5" id="KW-0472">Membrane</keyword>
<feature type="transmembrane region" description="Helical" evidence="5">
    <location>
        <begin position="2011"/>
        <end position="2030"/>
    </location>
</feature>
<reference evidence="8 9" key="1">
    <citation type="submission" date="2019-07" db="EMBL/GenBank/DDBJ databases">
        <authorList>
            <consortium name="GenomeTrakr: Next Generation Sequencing Network for Food Pathogen Tracability"/>
        </authorList>
    </citation>
    <scope>NUCLEOTIDE SEQUENCE [LARGE SCALE GENOMIC DNA]</scope>
    <source>
        <strain evidence="8 9">FDA00014472</strain>
    </source>
</reference>
<evidence type="ECO:0000313" key="9">
    <source>
        <dbReference type="Proteomes" id="UP000352246"/>
    </source>
</evidence>
<feature type="compositionally biased region" description="Basic and acidic residues" evidence="4">
    <location>
        <begin position="130"/>
        <end position="146"/>
    </location>
</feature>
<keyword evidence="3" id="KW-0732">Signal</keyword>
<feature type="compositionally biased region" description="Basic and acidic residues" evidence="4">
    <location>
        <begin position="1977"/>
        <end position="2000"/>
    </location>
</feature>
<feature type="domain" description="Ig-like" evidence="6">
    <location>
        <begin position="1422"/>
        <end position="1489"/>
    </location>
</feature>
<evidence type="ECO:0000256" key="1">
    <source>
        <dbReference type="ARBA" id="ARBA00004613"/>
    </source>
</evidence>
<sequence length="2038" mass="221720">MIKATRARHYLMLLMAFFLVLGQLNLTALNVFAKENGNDELTYEVQSKLTEDKKSADLTIKVTPKSDQVKILTIETPDGEKREGQEVSYKAEKNGTTNFLINYQNTSEEKAETKTYTASYEVSDIVSEDGVNKDSDTEKETEKEDANIQPPSTTNNTKNIKSLKSGQTTVELKIPDYDQTAWANGDIKEVTATVNFGDSTSTGKKVNFTLPDGMRFVSLPVPSNYQAGTNEDTGVLSYLGASDPLGIAITSVEVPNKETAYSQATFGTVSYELSPGTEKASFKFSVRVDAAKYYGPTDLADPIKTEVYKGEASTPVASADQAIRAEGNKVVGYADQNHVKTMFRTWYNDQRLSEVLASTDTTDSYNYTKSYSVVNGSNSLDSRGAAVYIAKNIEVTLYYPEGMEFVNVVNNAGTVLKENSNVTITNYPSENKVVINNKHLNNSATSNSIYGVKYKVPKGTPAGTYSTAKAPHAVITTYDGEVFESDALTTNPNDLTTIAPLDTCKVVDTTENKMTLTTANGQLNPNNETWAGSIQINNKKSAGVKKNQMYQIKFDPNWEAYMVNIPFDSTISGNKISEVQYKTNLNDAFRTFDGALIKNNNQMYRLDAKAVGLEEGEYFTEVKANVGDFAPGYQSTEASATYRWNSTASYGKIKPGVTSVQYEGAIWDADDESNTKVSGISTYKVSSAESTVANGTAAFYNKAGTKVKTASAGETINTKATLVLHDYPYGTRTVLNDPEVYLHALEGTTIQPSSIKLTDQGGKDVNFTVEQETANNGDKVYALKTTDVSVGVYVGYPTKHKYLNISYDTTFDVTLNKSINMDAQQVIAWGANVTPATGTNTFSDLGLDVNKNGRDNDKLLSVNSSTLSIPKQDTVTVETFLSVAGEGDKAAYMEGEDSTVSYFSPGTDADYTVKITNTSSGNASTFELYIPIPKTGQDFGSKFQSEPFKWDMKLNGALPVNAEQQDQFDVSYATTATGDNYDSTDIYSNTVADYEKVNMVRIKVKTQINAGETQTFKVPLKVDETFDSATEGNKIGERDIYNPYYRVITNTFAGSLSGTKVGAELVIGEVAGMLFNDKDVNGSYEKDKGDEPLANETVELYKWNVSTSEYEPAKVGDKNITATTDSNGKYSFDYSDGVGYGNYAVKFPDKAGYQYTLKNIGKDTSLNSDVPYSGADRGWAKQINPTLPSSQYTNAGYYAYNPTQDLKVNLDEKQVQMGRSLEITLPKVASTTGQAAEDTIEPSFFKNIKATTNGYKWTVADTKVATVQTLADGSAAVVGVSTNDKTIDVTDLTLTIQDIFGTEQSSTAPVYVTGKEGTVAQQDGYTMGAADFSLEYKEATELTKAQALTLAKTAAFEEVKNGVNSSAEDCLDLVQVNQTQLDAIKNGSNQGGVYPLTYTITKDSKTVSVTIQVTVEDDLTAVNAHDSTIYIGGTWEAEDNFDSATNKEGDTNVAFSDVTVTGTVNTTVAGAYPVTYTYNGVSKKINVTVKAKQTAVNAHDSAIYTGDTWNAEDNFDSALDKDGNSVVFANVTVAGNVNTTEAGTNTITYSYDGGSKTITVTVLENKEGISAHDSTIYVGDAWDAKDNFDSAFDKDGNAVDLEDVTVTEKPTVDTTKAGAYEVTYKYGKVSKKITLTVKAKLTAVNAHDSAIYIGDTWSAEDNFDSALDKDGNSVAFADIEVKGTVDTDKVGTYPVTYTYDGVSKTINIQVKDILTAVNAHDSEIYIGDNWNAKDNFDSAKDKDGNTVNWKDINVSENPAVDLETVGVYQVTYSYGGVSKTINLTVHLRKTSLEVHDSTMYTGDKWKAEDNFDNATDKKGDQIPFKDVTVTGQVDSKTAGTYEISYIYDGLKKVARITVIQNQAQITVKDSVIPYGGKWEAEANFIGATNRDGVAIPFSKIKVDGTVDVNKAGTYKVIYTYDPNEGTVDAGKKQLSVTANIQVEAEIVKPIKPIKPVDPSKPIDPKKPVKSSNPTKPSTEKTPLKVVDNKQHTRTYEEAKPLPKTGDQTNTWVIWTGVCLLSMSLLLWVVMRGRKKNYQ</sequence>
<dbReference type="InterPro" id="IPR033764">
    <property type="entry name" value="Sdr_B"/>
</dbReference>
<name>A0A3T2A3E1_LISMN</name>
<organism evidence="8 9">
    <name type="scientific">Listeria monocytogenes</name>
    <dbReference type="NCBI Taxonomy" id="1639"/>
    <lineage>
        <taxon>Bacteria</taxon>
        <taxon>Bacillati</taxon>
        <taxon>Bacillota</taxon>
        <taxon>Bacilli</taxon>
        <taxon>Bacillales</taxon>
        <taxon>Listeriaceae</taxon>
        <taxon>Listeria</taxon>
    </lineage>
</organism>
<feature type="region of interest" description="Disordered" evidence="4">
    <location>
        <begin position="1953"/>
        <end position="2002"/>
    </location>
</feature>
<dbReference type="Gene3D" id="2.60.40.10">
    <property type="entry name" value="Immunoglobulins"/>
    <property type="match status" value="8"/>
</dbReference>
<evidence type="ECO:0000256" key="4">
    <source>
        <dbReference type="SAM" id="MobiDB-lite"/>
    </source>
</evidence>
<dbReference type="InterPro" id="IPR013783">
    <property type="entry name" value="Ig-like_fold"/>
</dbReference>
<evidence type="ECO:0000256" key="5">
    <source>
        <dbReference type="SAM" id="Phobius"/>
    </source>
</evidence>
<feature type="domain" description="Ig-like" evidence="6">
    <location>
        <begin position="1570"/>
        <end position="1637"/>
    </location>
</feature>
<dbReference type="InterPro" id="IPR022038">
    <property type="entry name" value="Ig-like_bact"/>
</dbReference>
<dbReference type="EMBL" id="AAISWI010000004">
    <property type="protein sequence ID" value="ECH7210632.1"/>
    <property type="molecule type" value="Genomic_DNA"/>
</dbReference>
<dbReference type="RefSeq" id="WP_069007890.1">
    <property type="nucleotide sequence ID" value="NZ_CP019623.1"/>
</dbReference>
<feature type="domain" description="SD-repeat containing protein B" evidence="7">
    <location>
        <begin position="1073"/>
        <end position="1171"/>
    </location>
</feature>
<keyword evidence="2" id="KW-0964">Secreted</keyword>
<comment type="caution">
    <text evidence="8">The sequence shown here is derived from an EMBL/GenBank/DDBJ whole genome shotgun (WGS) entry which is preliminary data.</text>
</comment>
<dbReference type="GO" id="GO:0005576">
    <property type="term" value="C:extracellular region"/>
    <property type="evidence" value="ECO:0007669"/>
    <property type="project" value="UniProtKB-SubCell"/>
</dbReference>
<feature type="region of interest" description="Disordered" evidence="4">
    <location>
        <begin position="127"/>
        <end position="162"/>
    </location>
</feature>
<feature type="domain" description="Ig-like" evidence="6">
    <location>
        <begin position="1717"/>
        <end position="1785"/>
    </location>
</feature>
<dbReference type="Pfam" id="PF07523">
    <property type="entry name" value="Big_3"/>
    <property type="match status" value="7"/>
</dbReference>
<gene>
    <name evidence="8" type="ORF">FPL45_04700</name>
</gene>
<dbReference type="SUPFAM" id="SSF117074">
    <property type="entry name" value="Hypothetical protein PA1324"/>
    <property type="match status" value="1"/>
</dbReference>
<dbReference type="Proteomes" id="UP000352246">
    <property type="component" value="Unassembled WGS sequence"/>
</dbReference>
<evidence type="ECO:0000256" key="3">
    <source>
        <dbReference type="ARBA" id="ARBA00022729"/>
    </source>
</evidence>
<keyword evidence="5" id="KW-1133">Transmembrane helix</keyword>
<dbReference type="Pfam" id="PF17210">
    <property type="entry name" value="SdrD_B"/>
    <property type="match status" value="1"/>
</dbReference>
<proteinExistence type="predicted"/>
<accession>A0A3T2A3E1</accession>
<comment type="subcellular location">
    <subcellularLocation>
        <location evidence="1">Secreted</location>
    </subcellularLocation>
</comment>
<evidence type="ECO:0000259" key="6">
    <source>
        <dbReference type="Pfam" id="PF07523"/>
    </source>
</evidence>
<evidence type="ECO:0000256" key="2">
    <source>
        <dbReference type="ARBA" id="ARBA00022525"/>
    </source>
</evidence>
<keyword evidence="5" id="KW-0812">Transmembrane</keyword>
<protein>
    <submittedName>
        <fullName evidence="8">LPXTG cell wall anchor domain-containing protein</fullName>
    </submittedName>
</protein>
<dbReference type="NCBIfam" id="TIGR01167">
    <property type="entry name" value="LPXTG_anchor"/>
    <property type="match status" value="1"/>
</dbReference>
<feature type="domain" description="Ig-like" evidence="6">
    <location>
        <begin position="1644"/>
        <end position="1710"/>
    </location>
</feature>
<feature type="domain" description="Ig-like" evidence="6">
    <location>
        <begin position="1865"/>
        <end position="1928"/>
    </location>
</feature>
<evidence type="ECO:0000313" key="8">
    <source>
        <dbReference type="EMBL" id="ECH7210632.1"/>
    </source>
</evidence>
<feature type="domain" description="Ig-like" evidence="6">
    <location>
        <begin position="1496"/>
        <end position="1562"/>
    </location>
</feature>